<dbReference type="Proteomes" id="UP000270291">
    <property type="component" value="Unassembled WGS sequence"/>
</dbReference>
<dbReference type="GO" id="GO:0003677">
    <property type="term" value="F:DNA binding"/>
    <property type="evidence" value="ECO:0007669"/>
    <property type="project" value="UniProtKB-KW"/>
</dbReference>
<sequence>MWYWAVYRVDNKQQIMFIQEVSLNIHGADPDDVYQEMDLLLGLYRQSGQKQGKVETQYTASGRIVALPYTLEVDSLATCYNNDYVNRQLDRLQELTGQAVHIQCMGATGPEPLANVCQCPTTPFYLLHTDYVTLLSPVRCGGCNGSVPLYRLRCGGETSFYSLLSWETNYQSCDSLQMNCTVGERWATRQLSDIHSALSKEGRGLAAELEAVTGVPVYYYLYNYRALSLAKDQQRPCPVCGQPWLLSEPLHDRYDFQCTTDRLISELTSNSH</sequence>
<accession>A0A428KDQ2</accession>
<dbReference type="Pfam" id="PF10071">
    <property type="entry name" value="DUF2310"/>
    <property type="match status" value="1"/>
</dbReference>
<dbReference type="InterPro" id="IPR016908">
    <property type="entry name" value="UCP029037"/>
</dbReference>
<proteinExistence type="predicted"/>
<keyword evidence="1" id="KW-0238">DNA-binding</keyword>
<evidence type="ECO:0000313" key="2">
    <source>
        <dbReference type="Proteomes" id="UP000270291"/>
    </source>
</evidence>
<dbReference type="AlphaFoldDB" id="A0A428KDQ2"/>
<reference evidence="1 2" key="1">
    <citation type="submission" date="2018-12" db="EMBL/GenBank/DDBJ databases">
        <authorList>
            <person name="Feng G."/>
            <person name="Zhu H."/>
        </authorList>
    </citation>
    <scope>NUCLEOTIDE SEQUENCE [LARGE SCALE GENOMIC DNA]</scope>
    <source>
        <strain evidence="1 2">LMG 26000</strain>
    </source>
</reference>
<gene>
    <name evidence="1" type="ORF">EI293_08630</name>
</gene>
<keyword evidence="2" id="KW-1185">Reference proteome</keyword>
<name>A0A428KDQ2_9BACT</name>
<protein>
    <submittedName>
        <fullName evidence="1">DNA-binding protein</fullName>
    </submittedName>
</protein>
<comment type="caution">
    <text evidence="1">The sequence shown here is derived from an EMBL/GenBank/DDBJ whole genome shotgun (WGS) entry which is preliminary data.</text>
</comment>
<dbReference type="OrthoDB" id="5589102at2"/>
<dbReference type="EMBL" id="RWIU01000002">
    <property type="protein sequence ID" value="RSK44570.1"/>
    <property type="molecule type" value="Genomic_DNA"/>
</dbReference>
<organism evidence="1 2">
    <name type="scientific">Hymenobacter perfusus</name>
    <dbReference type="NCBI Taxonomy" id="1236770"/>
    <lineage>
        <taxon>Bacteria</taxon>
        <taxon>Pseudomonadati</taxon>
        <taxon>Bacteroidota</taxon>
        <taxon>Cytophagia</taxon>
        <taxon>Cytophagales</taxon>
        <taxon>Hymenobacteraceae</taxon>
        <taxon>Hymenobacter</taxon>
    </lineage>
</organism>
<evidence type="ECO:0000313" key="1">
    <source>
        <dbReference type="EMBL" id="RSK44570.1"/>
    </source>
</evidence>